<dbReference type="AlphaFoldDB" id="A0A135ZAD2"/>
<evidence type="ECO:0000256" key="4">
    <source>
        <dbReference type="ARBA" id="ARBA00022840"/>
    </source>
</evidence>
<dbReference type="InterPro" id="IPR050095">
    <property type="entry name" value="ECF_ABC_transporter_ATP-bd"/>
</dbReference>
<dbReference type="SUPFAM" id="SSF52540">
    <property type="entry name" value="P-loop containing nucleoside triphosphate hydrolases"/>
    <property type="match status" value="2"/>
</dbReference>
<keyword evidence="4 6" id="KW-0067">ATP-binding</keyword>
<reference evidence="6 7" key="1">
    <citation type="submission" date="2016-02" db="EMBL/GenBank/DDBJ databases">
        <authorList>
            <person name="Wen L."/>
            <person name="He K."/>
            <person name="Yang H."/>
        </authorList>
    </citation>
    <scope>NUCLEOTIDE SEQUENCE [LARGE SCALE GENOMIC DNA]</scope>
    <source>
        <strain evidence="6 7">CMW7778B</strain>
    </source>
</reference>
<dbReference type="Gene3D" id="3.40.50.300">
    <property type="entry name" value="P-loop containing nucleotide triphosphate hydrolases"/>
    <property type="match status" value="2"/>
</dbReference>
<feature type="domain" description="ABC transporter" evidence="5">
    <location>
        <begin position="314"/>
        <end position="543"/>
    </location>
</feature>
<sequence length="544" mass="59088">MQLADNAAWNPASVVAKDWGWRHATRKDFVLRHINIKIQPGQRVLLLGASGAGKSTLMSALAGVLGDETEGMAEGSLSIDDIDASKARGKVGLVMQDPDSQIILERIGDDVAFGSENIGVSADETWNRVRQSLEAVGLEDITSGSIGLRRSTQCLSGGQRQRLALAGVLSMHPGLLLLDEPTANLDPEGVKQVHDAVSRVLNKTGATMVVVEHHIDVWMDLIDRVIVIGKPWQAQENNSCKEDSNIADSSNENNSCVVEKSNDVSSCCVIADGKPEEIFAKYGNMLADGGAWVPGRKIKSFAPKKSHDNSSKLALYTDDCAFGRNKPLAEHVNIGFRFGEVSVLMGPNGAGKTTLALTLAGLLKPISGSVCLNEDLVPKGRKNNLFTWKSHELLGRVGMVFQEPEHQFITPFVRDEVAIGPKKQGKSKQEAYKIADEMLERMNLKRFALANPYTLSGGEKRRLSVASLLAAAPRVVIMDEPTFGQDFTTWTSMVELIAQIRDSGSAVIMVTHDDALVQALDARVIRVDHEDSTENTSCDERNVK</sequence>
<evidence type="ECO:0000313" key="7">
    <source>
        <dbReference type="Proteomes" id="UP000070505"/>
    </source>
</evidence>
<feature type="domain" description="ABC transporter" evidence="5">
    <location>
        <begin position="14"/>
        <end position="255"/>
    </location>
</feature>
<dbReference type="PROSITE" id="PS00211">
    <property type="entry name" value="ABC_TRANSPORTER_1"/>
    <property type="match status" value="2"/>
</dbReference>
<dbReference type="PANTHER" id="PTHR43553:SF19">
    <property type="entry name" value="HMP_THIAMINE IMPORT ATP-BINDING PROTEIN YKOD-RELATED"/>
    <property type="match status" value="1"/>
</dbReference>
<accession>A0A135ZAD2</accession>
<dbReference type="Proteomes" id="UP000070505">
    <property type="component" value="Unassembled WGS sequence"/>
</dbReference>
<dbReference type="GO" id="GO:0016887">
    <property type="term" value="F:ATP hydrolysis activity"/>
    <property type="evidence" value="ECO:0007669"/>
    <property type="project" value="InterPro"/>
</dbReference>
<comment type="caution">
    <text evidence="6">The sequence shown here is derived from an EMBL/GenBank/DDBJ whole genome shotgun (WGS) entry which is preliminary data.</text>
</comment>
<dbReference type="CDD" id="cd03225">
    <property type="entry name" value="ABC_cobalt_CbiO_domain1"/>
    <property type="match status" value="2"/>
</dbReference>
<dbReference type="Pfam" id="PF00005">
    <property type="entry name" value="ABC_tran"/>
    <property type="match status" value="2"/>
</dbReference>
<name>A0A135ZAD2_GARVA</name>
<dbReference type="InterPro" id="IPR003593">
    <property type="entry name" value="AAA+_ATPase"/>
</dbReference>
<keyword evidence="3" id="KW-0547">Nucleotide-binding</keyword>
<dbReference type="RefSeq" id="WP_075523268.1">
    <property type="nucleotide sequence ID" value="NZ_KQ961853.1"/>
</dbReference>
<dbReference type="InterPro" id="IPR003439">
    <property type="entry name" value="ABC_transporter-like_ATP-bd"/>
</dbReference>
<dbReference type="InterPro" id="IPR017871">
    <property type="entry name" value="ABC_transporter-like_CS"/>
</dbReference>
<dbReference type="GO" id="GO:0042626">
    <property type="term" value="F:ATPase-coupled transmembrane transporter activity"/>
    <property type="evidence" value="ECO:0007669"/>
    <property type="project" value="TreeGrafter"/>
</dbReference>
<organism evidence="6 7">
    <name type="scientific">Gardnerella vaginalis</name>
    <dbReference type="NCBI Taxonomy" id="2702"/>
    <lineage>
        <taxon>Bacteria</taxon>
        <taxon>Bacillati</taxon>
        <taxon>Actinomycetota</taxon>
        <taxon>Actinomycetes</taxon>
        <taxon>Bifidobacteriales</taxon>
        <taxon>Bifidobacteriaceae</taxon>
        <taxon>Gardnerella</taxon>
    </lineage>
</organism>
<keyword evidence="2" id="KW-0813">Transport</keyword>
<dbReference type="PATRIC" id="fig|2702.101.peg.364"/>
<evidence type="ECO:0000313" key="6">
    <source>
        <dbReference type="EMBL" id="KXI18600.1"/>
    </source>
</evidence>
<evidence type="ECO:0000256" key="1">
    <source>
        <dbReference type="ARBA" id="ARBA00005417"/>
    </source>
</evidence>
<dbReference type="GO" id="GO:0005524">
    <property type="term" value="F:ATP binding"/>
    <property type="evidence" value="ECO:0007669"/>
    <property type="project" value="UniProtKB-KW"/>
</dbReference>
<dbReference type="PANTHER" id="PTHR43553">
    <property type="entry name" value="HEAVY METAL TRANSPORTER"/>
    <property type="match status" value="1"/>
</dbReference>
<dbReference type="InterPro" id="IPR027417">
    <property type="entry name" value="P-loop_NTPase"/>
</dbReference>
<comment type="similarity">
    <text evidence="1">Belongs to the ABC transporter superfamily.</text>
</comment>
<dbReference type="InterPro" id="IPR015856">
    <property type="entry name" value="ABC_transpr_CbiO/EcfA_su"/>
</dbReference>
<dbReference type="EMBL" id="LSRC01000012">
    <property type="protein sequence ID" value="KXI18600.1"/>
    <property type="molecule type" value="Genomic_DNA"/>
</dbReference>
<dbReference type="SMART" id="SM00382">
    <property type="entry name" value="AAA"/>
    <property type="match status" value="2"/>
</dbReference>
<gene>
    <name evidence="6" type="ORF">HMPREF3230_00376</name>
</gene>
<proteinExistence type="inferred from homology"/>
<evidence type="ECO:0000256" key="2">
    <source>
        <dbReference type="ARBA" id="ARBA00022448"/>
    </source>
</evidence>
<evidence type="ECO:0000256" key="3">
    <source>
        <dbReference type="ARBA" id="ARBA00022741"/>
    </source>
</evidence>
<protein>
    <submittedName>
        <fullName evidence="6">Cobalt ABC transporter, ATP-binding protein</fullName>
    </submittedName>
</protein>
<dbReference type="GO" id="GO:0043190">
    <property type="term" value="C:ATP-binding cassette (ABC) transporter complex"/>
    <property type="evidence" value="ECO:0007669"/>
    <property type="project" value="TreeGrafter"/>
</dbReference>
<evidence type="ECO:0000259" key="5">
    <source>
        <dbReference type="PROSITE" id="PS50893"/>
    </source>
</evidence>
<dbReference type="PROSITE" id="PS50893">
    <property type="entry name" value="ABC_TRANSPORTER_2"/>
    <property type="match status" value="2"/>
</dbReference>